<feature type="signal peptide" evidence="17">
    <location>
        <begin position="1"/>
        <end position="18"/>
    </location>
</feature>
<protein>
    <recommendedName>
        <fullName evidence="3">endo-polygalacturonase</fullName>
        <ecNumber evidence="3">3.2.1.15</ecNumber>
    </recommendedName>
</protein>
<comment type="subcellular location">
    <subcellularLocation>
        <location evidence="1">Secreted</location>
    </subcellularLocation>
</comment>
<dbReference type="PROSITE" id="PS00502">
    <property type="entry name" value="POLYGALACTURONASE"/>
    <property type="match status" value="1"/>
</dbReference>
<dbReference type="Gene3D" id="2.160.20.10">
    <property type="entry name" value="Single-stranded right-handed beta-helix, Pectin lyase-like"/>
    <property type="match status" value="1"/>
</dbReference>
<dbReference type="InterPro" id="IPR050434">
    <property type="entry name" value="Glycosyl_hydrlase_28"/>
</dbReference>
<comment type="catalytic activity">
    <reaction evidence="12">
        <text>(1,4-alpha-D-galacturonosyl)n+m + H2O = (1,4-alpha-D-galacturonosyl)n + (1,4-alpha-D-galacturonosyl)m.</text>
        <dbReference type="EC" id="3.2.1.15"/>
    </reaction>
</comment>
<comment type="similarity">
    <text evidence="2 15">Belongs to the glycosyl hydrolase 28 family.</text>
</comment>
<evidence type="ECO:0000256" key="17">
    <source>
        <dbReference type="SAM" id="SignalP"/>
    </source>
</evidence>
<dbReference type="SUPFAM" id="SSF51126">
    <property type="entry name" value="Pectin lyase-like"/>
    <property type="match status" value="1"/>
</dbReference>
<evidence type="ECO:0000256" key="14">
    <source>
        <dbReference type="PROSITE-ProRule" id="PRU10052"/>
    </source>
</evidence>
<dbReference type="AlphaFoldDB" id="A0A3M6X0U5"/>
<evidence type="ECO:0000256" key="16">
    <source>
        <dbReference type="SAM" id="MobiDB-lite"/>
    </source>
</evidence>
<evidence type="ECO:0000256" key="2">
    <source>
        <dbReference type="ARBA" id="ARBA00008834"/>
    </source>
</evidence>
<dbReference type="EMBL" id="QWIK01002679">
    <property type="protein sequence ID" value="RMX84056.1"/>
    <property type="molecule type" value="Genomic_DNA"/>
</dbReference>
<evidence type="ECO:0000256" key="3">
    <source>
        <dbReference type="ARBA" id="ARBA00012736"/>
    </source>
</evidence>
<evidence type="ECO:0000256" key="6">
    <source>
        <dbReference type="ARBA" id="ARBA00022737"/>
    </source>
</evidence>
<dbReference type="Proteomes" id="UP000282582">
    <property type="component" value="Unassembled WGS sequence"/>
</dbReference>
<dbReference type="GO" id="GO:0045490">
    <property type="term" value="P:pectin catabolic process"/>
    <property type="evidence" value="ECO:0007669"/>
    <property type="project" value="TreeGrafter"/>
</dbReference>
<dbReference type="SMART" id="SM00710">
    <property type="entry name" value="PbH1"/>
    <property type="match status" value="6"/>
</dbReference>
<feature type="chain" id="PRO_5017937804" description="endo-polygalacturonase" evidence="17">
    <location>
        <begin position="19"/>
        <end position="538"/>
    </location>
</feature>
<dbReference type="GO" id="GO:0004650">
    <property type="term" value="F:polygalacturonase activity"/>
    <property type="evidence" value="ECO:0007669"/>
    <property type="project" value="UniProtKB-EC"/>
</dbReference>
<evidence type="ECO:0000256" key="13">
    <source>
        <dbReference type="ARBA" id="ARBA00037707"/>
    </source>
</evidence>
<evidence type="ECO:0000256" key="8">
    <source>
        <dbReference type="ARBA" id="ARBA00023157"/>
    </source>
</evidence>
<name>A0A3M6X0U5_HORWE</name>
<evidence type="ECO:0000256" key="15">
    <source>
        <dbReference type="RuleBase" id="RU361169"/>
    </source>
</evidence>
<keyword evidence="7 15" id="KW-0378">Hydrolase</keyword>
<accession>A0A3M6X0U5</accession>
<reference evidence="18 19" key="1">
    <citation type="journal article" date="2018" name="BMC Genomics">
        <title>Genomic evidence for intraspecific hybridization in a clonal and extremely halotolerant yeast.</title>
        <authorList>
            <person name="Gostincar C."/>
            <person name="Stajich J.E."/>
            <person name="Zupancic J."/>
            <person name="Zalar P."/>
            <person name="Gunde-Cimerman N."/>
        </authorList>
    </citation>
    <scope>NUCLEOTIDE SEQUENCE [LARGE SCALE GENOMIC DNA]</scope>
    <source>
        <strain evidence="18 19">EXF-6654</strain>
    </source>
</reference>
<dbReference type="Pfam" id="PF00295">
    <property type="entry name" value="Glyco_hydro_28"/>
    <property type="match status" value="1"/>
</dbReference>
<evidence type="ECO:0000313" key="19">
    <source>
        <dbReference type="Proteomes" id="UP000282582"/>
    </source>
</evidence>
<comment type="function">
    <text evidence="13">Involved in maceration and soft-rotting of plant tissue. Hydrolyzes the 1,4-alpha glycosidic bonds of de-esterified pectate in the smooth region of the plant cell wall.</text>
</comment>
<evidence type="ECO:0000256" key="4">
    <source>
        <dbReference type="ARBA" id="ARBA00022525"/>
    </source>
</evidence>
<dbReference type="PANTHER" id="PTHR31884:SF9">
    <property type="entry name" value="ENDOPOLYGALACTURONASE D-RELATED"/>
    <property type="match status" value="1"/>
</dbReference>
<feature type="compositionally biased region" description="Low complexity" evidence="16">
    <location>
        <begin position="156"/>
        <end position="188"/>
    </location>
</feature>
<keyword evidence="8" id="KW-1015">Disulfide bond</keyword>
<dbReference type="EC" id="3.2.1.15" evidence="3"/>
<keyword evidence="11" id="KW-0961">Cell wall biogenesis/degradation</keyword>
<gene>
    <name evidence="18" type="ORF">D0868_15551</name>
</gene>
<evidence type="ECO:0000256" key="1">
    <source>
        <dbReference type="ARBA" id="ARBA00004613"/>
    </source>
</evidence>
<organism evidence="18 19">
    <name type="scientific">Hortaea werneckii</name>
    <name type="common">Black yeast</name>
    <name type="synonym">Cladosporium werneckii</name>
    <dbReference type="NCBI Taxonomy" id="91943"/>
    <lineage>
        <taxon>Eukaryota</taxon>
        <taxon>Fungi</taxon>
        <taxon>Dikarya</taxon>
        <taxon>Ascomycota</taxon>
        <taxon>Pezizomycotina</taxon>
        <taxon>Dothideomycetes</taxon>
        <taxon>Dothideomycetidae</taxon>
        <taxon>Mycosphaerellales</taxon>
        <taxon>Teratosphaeriaceae</taxon>
        <taxon>Hortaea</taxon>
    </lineage>
</organism>
<keyword evidence="10 15" id="KW-0326">Glycosidase</keyword>
<dbReference type="GO" id="GO:0071555">
    <property type="term" value="P:cell wall organization"/>
    <property type="evidence" value="ECO:0007669"/>
    <property type="project" value="UniProtKB-KW"/>
</dbReference>
<dbReference type="PROSITE" id="PS51257">
    <property type="entry name" value="PROKAR_LIPOPROTEIN"/>
    <property type="match status" value="1"/>
</dbReference>
<evidence type="ECO:0000256" key="12">
    <source>
        <dbReference type="ARBA" id="ARBA00034074"/>
    </source>
</evidence>
<keyword evidence="4" id="KW-0964">Secreted</keyword>
<proteinExistence type="inferred from homology"/>
<feature type="active site" evidence="14">
    <location>
        <position position="400"/>
    </location>
</feature>
<evidence type="ECO:0000313" key="18">
    <source>
        <dbReference type="EMBL" id="RMX84056.1"/>
    </source>
</evidence>
<comment type="caution">
    <text evidence="18">The sequence shown here is derived from an EMBL/GenBank/DDBJ whole genome shotgun (WGS) entry which is preliminary data.</text>
</comment>
<dbReference type="GO" id="GO:0005576">
    <property type="term" value="C:extracellular region"/>
    <property type="evidence" value="ECO:0007669"/>
    <property type="project" value="UniProtKB-SubCell"/>
</dbReference>
<dbReference type="InterPro" id="IPR000743">
    <property type="entry name" value="Glyco_hydro_28"/>
</dbReference>
<keyword evidence="9" id="KW-0325">Glycoprotein</keyword>
<sequence length="538" mass="54002">MRANIPLVAAAVLPAVFACENPDAHACASAFYYNSASASEFCGTYMAGSTASLPSLFTSACGSGSSSLSKNCNCFVTADASVGLPASATGTASAHTVPSASASATPSTLATVPASSESDDACSAAVVVTASSSTPEATTSSTAISVASSKAASKASPSASSVATPVPTKATAAKSSSGVGGSSISSLTGGSGVGGSTCTVTELSQVTASLESCSNVLMSDVSIPASSTLSVTVSSDAALLFGGTMTVGHTPDTEYTPIVFKGNGAKIAGVEGAVIDGNGASYWDGEGSNGGSDKPDHFLKISDMEDSTFSDLTIQNWPTHLFEITGCSNMEVYNLILDNSAGDKKNSDGDALGHNTDAFDVSHNDGLYVHDATVYNQDDCVAVNSGSNMVFENLYCSGGHGLSVGSVDSDVTISNVTFQDCSVLNSANGCRIKTDADGTDSTVSDITYRNIHVSGITDYAIDLQQDYENGSPTGDPTTGITVSGVTFSDITGSVNSDDAYAHYILCGSTESCSDITFSGIDISGGDTECSPSSLCSSL</sequence>
<feature type="region of interest" description="Disordered" evidence="16">
    <location>
        <begin position="156"/>
        <end position="193"/>
    </location>
</feature>
<dbReference type="InterPro" id="IPR011050">
    <property type="entry name" value="Pectin_lyase_fold/virulence"/>
</dbReference>
<dbReference type="InterPro" id="IPR006626">
    <property type="entry name" value="PbH1"/>
</dbReference>
<evidence type="ECO:0000256" key="5">
    <source>
        <dbReference type="ARBA" id="ARBA00022729"/>
    </source>
</evidence>
<evidence type="ECO:0000256" key="11">
    <source>
        <dbReference type="ARBA" id="ARBA00023316"/>
    </source>
</evidence>
<keyword evidence="6" id="KW-0677">Repeat</keyword>
<evidence type="ECO:0000256" key="10">
    <source>
        <dbReference type="ARBA" id="ARBA00023295"/>
    </source>
</evidence>
<dbReference type="PANTHER" id="PTHR31884">
    <property type="entry name" value="POLYGALACTURONASE"/>
    <property type="match status" value="1"/>
</dbReference>
<evidence type="ECO:0000256" key="7">
    <source>
        <dbReference type="ARBA" id="ARBA00022801"/>
    </source>
</evidence>
<evidence type="ECO:0000256" key="9">
    <source>
        <dbReference type="ARBA" id="ARBA00023180"/>
    </source>
</evidence>
<dbReference type="InterPro" id="IPR012334">
    <property type="entry name" value="Pectin_lyas_fold"/>
</dbReference>
<keyword evidence="5 17" id="KW-0732">Signal</keyword>